<name>A0A9W6WY14_9STRA</name>
<reference evidence="1" key="1">
    <citation type="submission" date="2023-04" db="EMBL/GenBank/DDBJ databases">
        <title>Phytophthora lilii NBRC 32176.</title>
        <authorList>
            <person name="Ichikawa N."/>
            <person name="Sato H."/>
            <person name="Tonouchi N."/>
        </authorList>
    </citation>
    <scope>NUCLEOTIDE SEQUENCE</scope>
    <source>
        <strain evidence="1">NBRC 32176</strain>
    </source>
</reference>
<gene>
    <name evidence="1" type="ORF">Plil01_000876200</name>
</gene>
<sequence>MDEFTDEDSVLSRRALLRRFLAITSPTSASTQQETPTMMLSEALGDCTIFSNPDSESVSVVLVEADSAILSLESFVVCAVGGGVGVSVALPVSVSGKTHSQ</sequence>
<protein>
    <submittedName>
        <fullName evidence="1">Unnamed protein product</fullName>
    </submittedName>
</protein>
<dbReference type="AlphaFoldDB" id="A0A9W6WY14"/>
<keyword evidence="2" id="KW-1185">Reference proteome</keyword>
<dbReference type="Proteomes" id="UP001165083">
    <property type="component" value="Unassembled WGS sequence"/>
</dbReference>
<accession>A0A9W6WY14</accession>
<proteinExistence type="predicted"/>
<comment type="caution">
    <text evidence="1">The sequence shown here is derived from an EMBL/GenBank/DDBJ whole genome shotgun (WGS) entry which is preliminary data.</text>
</comment>
<evidence type="ECO:0000313" key="1">
    <source>
        <dbReference type="EMBL" id="GMF22081.1"/>
    </source>
</evidence>
<dbReference type="EMBL" id="BSXW01000430">
    <property type="protein sequence ID" value="GMF22081.1"/>
    <property type="molecule type" value="Genomic_DNA"/>
</dbReference>
<evidence type="ECO:0000313" key="2">
    <source>
        <dbReference type="Proteomes" id="UP001165083"/>
    </source>
</evidence>
<organism evidence="1 2">
    <name type="scientific">Phytophthora lilii</name>
    <dbReference type="NCBI Taxonomy" id="2077276"/>
    <lineage>
        <taxon>Eukaryota</taxon>
        <taxon>Sar</taxon>
        <taxon>Stramenopiles</taxon>
        <taxon>Oomycota</taxon>
        <taxon>Peronosporomycetes</taxon>
        <taxon>Peronosporales</taxon>
        <taxon>Peronosporaceae</taxon>
        <taxon>Phytophthora</taxon>
    </lineage>
</organism>